<dbReference type="EnsemblMetazoa" id="AALFPA23_009687.R13396">
    <property type="protein sequence ID" value="AALFPA23_009687.P13396"/>
    <property type="gene ID" value="AALFPA23_009687"/>
</dbReference>
<evidence type="ECO:0000259" key="1">
    <source>
        <dbReference type="PROSITE" id="PS50994"/>
    </source>
</evidence>
<name>A0ABM1YJE7_AEDAL</name>
<dbReference type="Proteomes" id="UP000069940">
    <property type="component" value="Unassembled WGS sequence"/>
</dbReference>
<dbReference type="InterPro" id="IPR012337">
    <property type="entry name" value="RNaseH-like_sf"/>
</dbReference>
<evidence type="ECO:0000313" key="3">
    <source>
        <dbReference type="Proteomes" id="UP000069940"/>
    </source>
</evidence>
<dbReference type="GeneID" id="134286064"/>
<keyword evidence="3" id="KW-1185">Reference proteome</keyword>
<proteinExistence type="predicted"/>
<dbReference type="SUPFAM" id="SSF53098">
    <property type="entry name" value="Ribonuclease H-like"/>
    <property type="match status" value="1"/>
</dbReference>
<reference evidence="3" key="1">
    <citation type="journal article" date="2015" name="Proc. Natl. Acad. Sci. U.S.A.">
        <title>Genome sequence of the Asian Tiger mosquito, Aedes albopictus, reveals insights into its biology, genetics, and evolution.</title>
        <authorList>
            <person name="Chen X.G."/>
            <person name="Jiang X."/>
            <person name="Gu J."/>
            <person name="Xu M."/>
            <person name="Wu Y."/>
            <person name="Deng Y."/>
            <person name="Zhang C."/>
            <person name="Bonizzoni M."/>
            <person name="Dermauw W."/>
            <person name="Vontas J."/>
            <person name="Armbruster P."/>
            <person name="Huang X."/>
            <person name="Yang Y."/>
            <person name="Zhang H."/>
            <person name="He W."/>
            <person name="Peng H."/>
            <person name="Liu Y."/>
            <person name="Wu K."/>
            <person name="Chen J."/>
            <person name="Lirakis M."/>
            <person name="Topalis P."/>
            <person name="Van Leeuwen T."/>
            <person name="Hall A.B."/>
            <person name="Jiang X."/>
            <person name="Thorpe C."/>
            <person name="Mueller R.L."/>
            <person name="Sun C."/>
            <person name="Waterhouse R.M."/>
            <person name="Yan G."/>
            <person name="Tu Z.J."/>
            <person name="Fang X."/>
            <person name="James A.A."/>
        </authorList>
    </citation>
    <scope>NUCLEOTIDE SEQUENCE [LARGE SCALE GENOMIC DNA]</scope>
    <source>
        <strain evidence="3">Foshan</strain>
    </source>
</reference>
<accession>A0ABM1YJE7</accession>
<dbReference type="InterPro" id="IPR036397">
    <property type="entry name" value="RNaseH_sf"/>
</dbReference>
<dbReference type="PANTHER" id="PTHR47331:SF1">
    <property type="entry name" value="GAG-LIKE PROTEIN"/>
    <property type="match status" value="1"/>
</dbReference>
<dbReference type="Pfam" id="PF18701">
    <property type="entry name" value="DUF5641"/>
    <property type="match status" value="1"/>
</dbReference>
<evidence type="ECO:0000313" key="2">
    <source>
        <dbReference type="EnsemblMetazoa" id="AALFPA23_009687.P13396"/>
    </source>
</evidence>
<sequence length="328" mass="37083">MGQLPSDRVSPNPVFAITGIDYAGPVQIVGRRVRGAKPSKGYIALFVCFTTKVVHMEAVSDLTTSSFLAAFTRFSSRYGLPAKVYSDNATTFRAASKHFREMYDLLHSTAHLDSVADFLTDKGVQWNFIPARSPHHGGLWESAIKVAKQHLSKLTTNYIFTFEELSTLISQIAATMNSRPLTPISNSPADAQPLTPAHFTIGRPLTSVPEINLLERQISSLSRWTFIQRLSQEFRVRWQTEYVRSLQRMTKWQRSSNNISIGDFVLLVDENSRPKQWPIGRIMEVFPGQDGLTRVVLVKTGTNTTRRDIRKVRVIPLDSDEYLPRRSN</sequence>
<dbReference type="InterPro" id="IPR040676">
    <property type="entry name" value="DUF5641"/>
</dbReference>
<dbReference type="RefSeq" id="XP_062703613.1">
    <property type="nucleotide sequence ID" value="XM_062847629.1"/>
</dbReference>
<protein>
    <recommendedName>
        <fullName evidence="1">Integrase catalytic domain-containing protein</fullName>
    </recommendedName>
</protein>
<organism evidence="2 3">
    <name type="scientific">Aedes albopictus</name>
    <name type="common">Asian tiger mosquito</name>
    <name type="synonym">Stegomyia albopicta</name>
    <dbReference type="NCBI Taxonomy" id="7160"/>
    <lineage>
        <taxon>Eukaryota</taxon>
        <taxon>Metazoa</taxon>
        <taxon>Ecdysozoa</taxon>
        <taxon>Arthropoda</taxon>
        <taxon>Hexapoda</taxon>
        <taxon>Insecta</taxon>
        <taxon>Pterygota</taxon>
        <taxon>Neoptera</taxon>
        <taxon>Endopterygota</taxon>
        <taxon>Diptera</taxon>
        <taxon>Nematocera</taxon>
        <taxon>Culicoidea</taxon>
        <taxon>Culicidae</taxon>
        <taxon>Culicinae</taxon>
        <taxon>Aedini</taxon>
        <taxon>Aedes</taxon>
        <taxon>Stegomyia</taxon>
    </lineage>
</organism>
<dbReference type="PROSITE" id="PS50994">
    <property type="entry name" value="INTEGRASE"/>
    <property type="match status" value="1"/>
</dbReference>
<dbReference type="InterPro" id="IPR001584">
    <property type="entry name" value="Integrase_cat-core"/>
</dbReference>
<reference evidence="2" key="2">
    <citation type="submission" date="2025-05" db="UniProtKB">
        <authorList>
            <consortium name="EnsemblMetazoa"/>
        </authorList>
    </citation>
    <scope>IDENTIFICATION</scope>
    <source>
        <strain evidence="2">Foshan</strain>
    </source>
</reference>
<dbReference type="PANTHER" id="PTHR47331">
    <property type="entry name" value="PHD-TYPE DOMAIN-CONTAINING PROTEIN"/>
    <property type="match status" value="1"/>
</dbReference>
<feature type="domain" description="Integrase catalytic" evidence="1">
    <location>
        <begin position="9"/>
        <end position="204"/>
    </location>
</feature>
<dbReference type="Gene3D" id="3.30.420.10">
    <property type="entry name" value="Ribonuclease H-like superfamily/Ribonuclease H"/>
    <property type="match status" value="1"/>
</dbReference>